<gene>
    <name evidence="2" type="ORF">WALSEDRAFT_66641</name>
</gene>
<reference evidence="2 3" key="1">
    <citation type="journal article" date="2012" name="Fungal Genet. Biol.">
        <title>The genome of the xerotolerant mold Wallemia sebi reveals adaptations to osmotic stress and suggests cryptic sexual reproduction.</title>
        <authorList>
            <person name="Padamsee M."/>
            <person name="Kumar T.K.A."/>
            <person name="Riley R."/>
            <person name="Binder M."/>
            <person name="Boyd A."/>
            <person name="Calvo A.M."/>
            <person name="Furukawa K."/>
            <person name="Hesse C."/>
            <person name="Hohmann S."/>
            <person name="James T.Y."/>
            <person name="LaButti K."/>
            <person name="Lapidus A."/>
            <person name="Lindquist E."/>
            <person name="Lucas S."/>
            <person name="Miller K."/>
            <person name="Shantappa S."/>
            <person name="Grigoriev I.V."/>
            <person name="Hibbett D.S."/>
            <person name="McLaughlin D.J."/>
            <person name="Spatafora J.W."/>
            <person name="Aime M.C."/>
        </authorList>
    </citation>
    <scope>NUCLEOTIDE SEQUENCE [LARGE SCALE GENOMIC DNA]</scope>
    <source>
        <strain evidence="3">ATCC MYA-4683 / CBS 633.66</strain>
    </source>
</reference>
<evidence type="ECO:0000313" key="3">
    <source>
        <dbReference type="Proteomes" id="UP000005242"/>
    </source>
</evidence>
<sequence>MLFPTFPKILAGAVLPSLLLVILPWSSYVYASSEEHQTRQGDAETGITWPIPGLQNGVSPGMGAGMASLFMATLANQRAEGFCAKEQDGTRNSLEGCITANVAGVIFGVYGIYKIGGGFVTTRDNPPVLLLGSSGQTSEMVIHSTYSPPSQGKRREEEDLTLFDLDLKPGDIIMDYSFNGDRYLLLYGENNKGVPYVRPVTAASHLNSSARTRDSVPYYMDMYYVTWDRGNMDQFVYNPDAKGQLSSEIAAAFMRGDPNYPYYPYDYISSTVCLGIYDGPSKVSTAKLFVSDNSDLANDVDSVYSGIDPCWDYGYPYQF</sequence>
<evidence type="ECO:0000313" key="2">
    <source>
        <dbReference type="EMBL" id="EIM19155.1"/>
    </source>
</evidence>
<dbReference type="HOGENOM" id="CLU_872100_0_0_1"/>
<feature type="signal peptide" evidence="1">
    <location>
        <begin position="1"/>
        <end position="31"/>
    </location>
</feature>
<evidence type="ECO:0000256" key="1">
    <source>
        <dbReference type="SAM" id="SignalP"/>
    </source>
</evidence>
<dbReference type="GeneID" id="18475133"/>
<protein>
    <submittedName>
        <fullName evidence="2">Uncharacterized protein</fullName>
    </submittedName>
</protein>
<feature type="chain" id="PRO_5003697644" evidence="1">
    <location>
        <begin position="32"/>
        <end position="319"/>
    </location>
</feature>
<accession>I4Y5B3</accession>
<dbReference type="InParanoid" id="I4Y5B3"/>
<keyword evidence="1" id="KW-0732">Signal</keyword>
<name>I4Y5B3_WALMC</name>
<organism evidence="2 3">
    <name type="scientific">Wallemia mellicola (strain ATCC MYA-4683 / CBS 633.66)</name>
    <name type="common">Wallemia sebi (CBS 633.66)</name>
    <dbReference type="NCBI Taxonomy" id="671144"/>
    <lineage>
        <taxon>Eukaryota</taxon>
        <taxon>Fungi</taxon>
        <taxon>Dikarya</taxon>
        <taxon>Basidiomycota</taxon>
        <taxon>Wallemiomycotina</taxon>
        <taxon>Wallemiomycetes</taxon>
        <taxon>Wallemiales</taxon>
        <taxon>Wallemiaceae</taxon>
        <taxon>Wallemia</taxon>
    </lineage>
</organism>
<proteinExistence type="predicted"/>
<dbReference type="EMBL" id="JH668257">
    <property type="protein sequence ID" value="EIM19155.1"/>
    <property type="molecule type" value="Genomic_DNA"/>
</dbReference>
<dbReference type="AlphaFoldDB" id="I4Y5B3"/>
<keyword evidence="3" id="KW-1185">Reference proteome</keyword>
<dbReference type="KEGG" id="wse:WALSEDRAFT_66641"/>
<dbReference type="Proteomes" id="UP000005242">
    <property type="component" value="Unassembled WGS sequence"/>
</dbReference>
<dbReference type="RefSeq" id="XP_006960817.1">
    <property type="nucleotide sequence ID" value="XM_006960755.1"/>
</dbReference>